<evidence type="ECO:0000313" key="9">
    <source>
        <dbReference type="EMBL" id="CAE0506647.1"/>
    </source>
</evidence>
<dbReference type="GO" id="GO:0007168">
    <property type="term" value="P:receptor guanylyl cyclase signaling pathway"/>
    <property type="evidence" value="ECO:0007669"/>
    <property type="project" value="TreeGrafter"/>
</dbReference>
<evidence type="ECO:0000256" key="4">
    <source>
        <dbReference type="ARBA" id="ARBA00022989"/>
    </source>
</evidence>
<sequence length="1155" mass="123356">MVLELFSCWRGHDKESKVESNLKGDSQNSPWKHEIGSKYPQAPNPPPASTFSSTVSSLSPAPIPATSEPWANNPLYVPPTAQQNDPMPCFQHVRWEEHLVESIPFSCAIVTSDAKEVLFKKHGLEPAAARLLDQALLSNSTSCPLDGPISKKAAEESSSSAGSFLAALLGHEMETVALSTARVERFWKGTVSVEHPVEEIYSGSSVSINGTHATHKALLLKPLPGISEEPFDEAAGSAERSTAAGAELDEGAATAGAHAAEAQQVAARNCQTEGKPGPAGRPWGQDSRSPDRAAQMASVLGRGGEDSVSAVPSDPAAGFRPAAGPPTGARLQRHAAAQEAAPGAPAPGCVMAGAGAVAAPPFERRREHPNRAASAPDMSAWRNPGHKPPHPEPQVRKAVRSQKHAAAQEAAAAVQEAAAAVIAAAGLPSPRWKEQLSRTASGQAKMSQGQDPMYLEPSMKKPLNLGLGAPPDSNKSVRWESSLEGSELEDNEGVVPPKYKQGQSCDLKPCNIPMQSRACKTEDGGDGGVRNGVADDSMIPATARSSDTVKPPLLTRAKSMSSANHRTRAKRNSLCMSKEAMECFKNGNDESMTRTVALLKSLSQQAQATADPDVARTSKKGAASPATGRLRSKSEAQLNMFDSSGISLFSDSQCNNEHPSTTMLMPVVASDCEPSRVCSSGDPAPMDPRQNAYERKTTYPPLMSRTTSSSLVQSFDGTQLDGFQVNVADQMSMASASTRAGSWQPDQNLPGTSNTLVSEDAHPGQKAPCNLSSPKSLASDTLSGGSAQLLEKVHKHPLSFDVMVSMLWPHMGNRSPLLVVICNSTEHWQVRTILTALAESQLDLLSRIMPQHAIEFLATESSEAIPEHVGQLARAHKGVTLLFMDIVGFTSMSKNVKPVEVMVFLNKLFSLFDRLTDVHGVHKVETAGDCYIVSGGIMSPNQSENGFGLVVEDQDPAESAKRVMEFAKALLEAAKQVRMPDTDEPVRVRVGLHTGDVVSGLIGSKLPKFSIFGDTMNTASRMESTGMPGRIHVSETTQKLLSHETWEGTGGVEVKGKGQMQTFFWSPLQPPAAPMQPTALAPSREGLASCTFLKRTQDMLRHFSTPVPTFHHTHLVKQLSTPPMLTHTMHLLEEPALPTVRENDTGGICAPEQPR</sequence>
<feature type="compositionally biased region" description="Low complexity" evidence="7">
    <location>
        <begin position="252"/>
        <end position="267"/>
    </location>
</feature>
<dbReference type="SUPFAM" id="SSF55073">
    <property type="entry name" value="Nucleotide cyclase"/>
    <property type="match status" value="1"/>
</dbReference>
<dbReference type="CDD" id="cd07302">
    <property type="entry name" value="CHD"/>
    <property type="match status" value="1"/>
</dbReference>
<feature type="domain" description="Guanylate cyclase" evidence="8">
    <location>
        <begin position="880"/>
        <end position="1023"/>
    </location>
</feature>
<name>A0A6S8PYY1_DUNTE</name>
<dbReference type="GO" id="GO:0004383">
    <property type="term" value="F:guanylate cyclase activity"/>
    <property type="evidence" value="ECO:0007669"/>
    <property type="project" value="TreeGrafter"/>
</dbReference>
<dbReference type="AlphaFoldDB" id="A0A6S8PYY1"/>
<dbReference type="GO" id="GO:0035556">
    <property type="term" value="P:intracellular signal transduction"/>
    <property type="evidence" value="ECO:0007669"/>
    <property type="project" value="InterPro"/>
</dbReference>
<dbReference type="GO" id="GO:0004016">
    <property type="term" value="F:adenylate cyclase activity"/>
    <property type="evidence" value="ECO:0007669"/>
    <property type="project" value="TreeGrafter"/>
</dbReference>
<dbReference type="EMBL" id="HBIP01035693">
    <property type="protein sequence ID" value="CAE0506647.1"/>
    <property type="molecule type" value="Transcribed_RNA"/>
</dbReference>
<feature type="region of interest" description="Disordered" evidence="7">
    <location>
        <begin position="608"/>
        <end position="631"/>
    </location>
</feature>
<reference evidence="10" key="1">
    <citation type="submission" date="2021-01" db="EMBL/GenBank/DDBJ databases">
        <authorList>
            <person name="Corre E."/>
            <person name="Pelletier E."/>
            <person name="Niang G."/>
            <person name="Scheremetjew M."/>
            <person name="Finn R."/>
            <person name="Kale V."/>
            <person name="Holt S."/>
            <person name="Cochrane G."/>
            <person name="Meng A."/>
            <person name="Brown T."/>
            <person name="Cohen L."/>
        </authorList>
    </citation>
    <scope>NUCLEOTIDE SEQUENCE</scope>
    <source>
        <strain evidence="10">CCMP1320</strain>
    </source>
</reference>
<dbReference type="PANTHER" id="PTHR11920:SF335">
    <property type="entry name" value="GUANYLATE CYCLASE"/>
    <property type="match status" value="1"/>
</dbReference>
<feature type="region of interest" description="Disordered" evidence="7">
    <location>
        <begin position="431"/>
        <end position="450"/>
    </location>
</feature>
<dbReference type="InterPro" id="IPR001054">
    <property type="entry name" value="A/G_cyclase"/>
</dbReference>
<feature type="region of interest" description="Disordered" evidence="7">
    <location>
        <begin position="252"/>
        <end position="344"/>
    </location>
</feature>
<proteinExistence type="predicted"/>
<dbReference type="PANTHER" id="PTHR11920">
    <property type="entry name" value="GUANYLYL CYCLASE"/>
    <property type="match status" value="1"/>
</dbReference>
<dbReference type="GO" id="GO:0005886">
    <property type="term" value="C:plasma membrane"/>
    <property type="evidence" value="ECO:0007669"/>
    <property type="project" value="TreeGrafter"/>
</dbReference>
<feature type="compositionally biased region" description="Low complexity" evidence="7">
    <location>
        <begin position="315"/>
        <end position="344"/>
    </location>
</feature>
<evidence type="ECO:0000259" key="8">
    <source>
        <dbReference type="PROSITE" id="PS50125"/>
    </source>
</evidence>
<dbReference type="Gene3D" id="3.30.70.1230">
    <property type="entry name" value="Nucleotide cyclase"/>
    <property type="match status" value="1"/>
</dbReference>
<evidence type="ECO:0000256" key="5">
    <source>
        <dbReference type="ARBA" id="ARBA00023136"/>
    </source>
</evidence>
<keyword evidence="5" id="KW-0472">Membrane</keyword>
<dbReference type="EMBL" id="HBIP01035703">
    <property type="protein sequence ID" value="CAE0506657.1"/>
    <property type="molecule type" value="Transcribed_RNA"/>
</dbReference>
<evidence type="ECO:0000256" key="7">
    <source>
        <dbReference type="SAM" id="MobiDB-lite"/>
    </source>
</evidence>
<organism evidence="10">
    <name type="scientific">Dunaliella tertiolecta</name>
    <name type="common">Green alga</name>
    <dbReference type="NCBI Taxonomy" id="3047"/>
    <lineage>
        <taxon>Eukaryota</taxon>
        <taxon>Viridiplantae</taxon>
        <taxon>Chlorophyta</taxon>
        <taxon>core chlorophytes</taxon>
        <taxon>Chlorophyceae</taxon>
        <taxon>CS clade</taxon>
        <taxon>Chlamydomonadales</taxon>
        <taxon>Dunaliellaceae</taxon>
        <taxon>Dunaliella</taxon>
    </lineage>
</organism>
<dbReference type="SMART" id="SM00044">
    <property type="entry name" value="CYCc"/>
    <property type="match status" value="1"/>
</dbReference>
<protein>
    <recommendedName>
        <fullName evidence="8">Guanylate cyclase domain-containing protein</fullName>
    </recommendedName>
</protein>
<evidence type="ECO:0000256" key="1">
    <source>
        <dbReference type="ARBA" id="ARBA00004370"/>
    </source>
</evidence>
<feature type="compositionally biased region" description="Low complexity" evidence="7">
    <location>
        <begin position="49"/>
        <end position="60"/>
    </location>
</feature>
<evidence type="ECO:0000313" key="10">
    <source>
        <dbReference type="EMBL" id="CAE0506657.1"/>
    </source>
</evidence>
<accession>A0A6S8PYY1</accession>
<keyword evidence="4" id="KW-1133">Transmembrane helix</keyword>
<keyword evidence="2" id="KW-0812">Transmembrane</keyword>
<dbReference type="GO" id="GO:0001653">
    <property type="term" value="F:peptide receptor activity"/>
    <property type="evidence" value="ECO:0007669"/>
    <property type="project" value="TreeGrafter"/>
</dbReference>
<keyword evidence="3" id="KW-0547">Nucleotide-binding</keyword>
<feature type="region of interest" description="Disordered" evidence="7">
    <location>
        <begin position="736"/>
        <end position="780"/>
    </location>
</feature>
<feature type="region of interest" description="Disordered" evidence="7">
    <location>
        <begin position="673"/>
        <end position="704"/>
    </location>
</feature>
<dbReference type="GO" id="GO:0000166">
    <property type="term" value="F:nucleotide binding"/>
    <property type="evidence" value="ECO:0007669"/>
    <property type="project" value="UniProtKB-KW"/>
</dbReference>
<gene>
    <name evidence="9" type="ORF">DTER00134_LOCUS21723</name>
    <name evidence="10" type="ORF">DTER00134_LOCUS21733</name>
</gene>
<feature type="compositionally biased region" description="Polar residues" evidence="7">
    <location>
        <begin position="736"/>
        <end position="757"/>
    </location>
</feature>
<evidence type="ECO:0000256" key="3">
    <source>
        <dbReference type="ARBA" id="ARBA00022741"/>
    </source>
</evidence>
<dbReference type="InterPro" id="IPR050401">
    <property type="entry name" value="Cyclic_nucleotide_synthase"/>
</dbReference>
<keyword evidence="6" id="KW-0456">Lyase</keyword>
<feature type="compositionally biased region" description="Polar residues" evidence="7">
    <location>
        <begin position="437"/>
        <end position="450"/>
    </location>
</feature>
<evidence type="ECO:0000256" key="2">
    <source>
        <dbReference type="ARBA" id="ARBA00022692"/>
    </source>
</evidence>
<dbReference type="PROSITE" id="PS50125">
    <property type="entry name" value="GUANYLATE_CYCLASE_2"/>
    <property type="match status" value="1"/>
</dbReference>
<dbReference type="Pfam" id="PF00211">
    <property type="entry name" value="Guanylate_cyc"/>
    <property type="match status" value="1"/>
</dbReference>
<dbReference type="InterPro" id="IPR029787">
    <property type="entry name" value="Nucleotide_cyclase"/>
</dbReference>
<comment type="subcellular location">
    <subcellularLocation>
        <location evidence="1">Membrane</location>
    </subcellularLocation>
</comment>
<feature type="region of interest" description="Disordered" evidence="7">
    <location>
        <begin position="16"/>
        <end position="64"/>
    </location>
</feature>
<evidence type="ECO:0000256" key="6">
    <source>
        <dbReference type="ARBA" id="ARBA00023239"/>
    </source>
</evidence>
<feature type="region of interest" description="Disordered" evidence="7">
    <location>
        <begin position="365"/>
        <end position="394"/>
    </location>
</feature>
<feature type="compositionally biased region" description="Polar residues" evidence="7">
    <location>
        <begin position="770"/>
        <end position="780"/>
    </location>
</feature>